<evidence type="ECO:0000313" key="2">
    <source>
        <dbReference type="EMBL" id="MFC3100190.1"/>
    </source>
</evidence>
<accession>A0ABV7EBY2</accession>
<organism evidence="2 3">
    <name type="scientific">Alteraurantiacibacter lauratis</name>
    <dbReference type="NCBI Taxonomy" id="2054627"/>
    <lineage>
        <taxon>Bacteria</taxon>
        <taxon>Pseudomonadati</taxon>
        <taxon>Pseudomonadota</taxon>
        <taxon>Alphaproteobacteria</taxon>
        <taxon>Sphingomonadales</taxon>
        <taxon>Erythrobacteraceae</taxon>
        <taxon>Alteraurantiacibacter</taxon>
    </lineage>
</organism>
<evidence type="ECO:0000313" key="3">
    <source>
        <dbReference type="Proteomes" id="UP001595378"/>
    </source>
</evidence>
<dbReference type="EMBL" id="JBHRSU010000004">
    <property type="protein sequence ID" value="MFC3100190.1"/>
    <property type="molecule type" value="Genomic_DNA"/>
</dbReference>
<dbReference type="RefSeq" id="WP_336917987.1">
    <property type="nucleotide sequence ID" value="NZ_JBANRN010000003.1"/>
</dbReference>
<sequence length="91" mass="8655">MKTTFAVRLAFSAPLALALAACGSATDASEDALADNVELPADESLAGTPAPVADEAALVEGAAATEGEAADAAAEAEAMVAADAPAAPAAE</sequence>
<reference evidence="3" key="1">
    <citation type="journal article" date="2019" name="Int. J. Syst. Evol. Microbiol.">
        <title>The Global Catalogue of Microorganisms (GCM) 10K type strain sequencing project: providing services to taxonomists for standard genome sequencing and annotation.</title>
        <authorList>
            <consortium name="The Broad Institute Genomics Platform"/>
            <consortium name="The Broad Institute Genome Sequencing Center for Infectious Disease"/>
            <person name="Wu L."/>
            <person name="Ma J."/>
        </authorList>
    </citation>
    <scope>NUCLEOTIDE SEQUENCE [LARGE SCALE GENOMIC DNA]</scope>
    <source>
        <strain evidence="3">KCTC 52606</strain>
    </source>
</reference>
<feature type="signal peptide" evidence="1">
    <location>
        <begin position="1"/>
        <end position="20"/>
    </location>
</feature>
<proteinExistence type="predicted"/>
<protein>
    <submittedName>
        <fullName evidence="2">Uncharacterized protein</fullName>
    </submittedName>
</protein>
<evidence type="ECO:0000256" key="1">
    <source>
        <dbReference type="SAM" id="SignalP"/>
    </source>
</evidence>
<keyword evidence="3" id="KW-1185">Reference proteome</keyword>
<name>A0ABV7EBY2_9SPHN</name>
<gene>
    <name evidence="2" type="ORF">ACFODK_04720</name>
</gene>
<keyword evidence="1" id="KW-0732">Signal</keyword>
<dbReference type="Proteomes" id="UP001595378">
    <property type="component" value="Unassembled WGS sequence"/>
</dbReference>
<feature type="chain" id="PRO_5045533998" evidence="1">
    <location>
        <begin position="21"/>
        <end position="91"/>
    </location>
</feature>
<dbReference type="PROSITE" id="PS51257">
    <property type="entry name" value="PROKAR_LIPOPROTEIN"/>
    <property type="match status" value="1"/>
</dbReference>
<comment type="caution">
    <text evidence="2">The sequence shown here is derived from an EMBL/GenBank/DDBJ whole genome shotgun (WGS) entry which is preliminary data.</text>
</comment>